<dbReference type="PANTHER" id="PTHR32071:SF29">
    <property type="entry name" value="PHOSPHOGLYCERATE TRANSPORT SYSTEM TRANSCRIPTIONAL REGULATORY PROTEIN PGTA"/>
    <property type="match status" value="1"/>
</dbReference>
<dbReference type="InterPro" id="IPR002197">
    <property type="entry name" value="HTH_Fis"/>
</dbReference>
<dbReference type="Gene3D" id="3.40.50.300">
    <property type="entry name" value="P-loop containing nucleotide triphosphate hydrolases"/>
    <property type="match status" value="1"/>
</dbReference>
<dbReference type="GO" id="GO:0005524">
    <property type="term" value="F:ATP binding"/>
    <property type="evidence" value="ECO:0007669"/>
    <property type="project" value="UniProtKB-KW"/>
</dbReference>
<keyword evidence="2" id="KW-0547">Nucleotide-binding</keyword>
<evidence type="ECO:0000256" key="3">
    <source>
        <dbReference type="ARBA" id="ARBA00022840"/>
    </source>
</evidence>
<gene>
    <name evidence="10" type="ordered locus">Asuc_1721</name>
</gene>
<accession>A6VQ26</accession>
<dbReference type="Pfam" id="PF02954">
    <property type="entry name" value="HTH_8"/>
    <property type="match status" value="1"/>
</dbReference>
<keyword evidence="3" id="KW-0067">ATP-binding</keyword>
<dbReference type="InterPro" id="IPR009057">
    <property type="entry name" value="Homeodomain-like_sf"/>
</dbReference>
<dbReference type="SUPFAM" id="SSF52172">
    <property type="entry name" value="CheY-like"/>
    <property type="match status" value="1"/>
</dbReference>
<organism evidence="10 11">
    <name type="scientific">Actinobacillus succinogenes (strain ATCC 55618 / DSM 22257 / CCUG 43843 / 130Z)</name>
    <dbReference type="NCBI Taxonomy" id="339671"/>
    <lineage>
        <taxon>Bacteria</taxon>
        <taxon>Pseudomonadati</taxon>
        <taxon>Pseudomonadota</taxon>
        <taxon>Gammaproteobacteria</taxon>
        <taxon>Pasteurellales</taxon>
        <taxon>Pasteurellaceae</taxon>
        <taxon>Actinobacillus</taxon>
    </lineage>
</organism>
<protein>
    <submittedName>
        <fullName evidence="10">Two component transcriptional regulator, Fis family</fullName>
    </submittedName>
</protein>
<dbReference type="RefSeq" id="WP_012073450.1">
    <property type="nucleotide sequence ID" value="NC_009655.1"/>
</dbReference>
<dbReference type="PROSITE" id="PS50045">
    <property type="entry name" value="SIGMA54_INTERACT_4"/>
    <property type="match status" value="1"/>
</dbReference>
<feature type="domain" description="Sigma-54 factor interaction" evidence="8">
    <location>
        <begin position="142"/>
        <end position="341"/>
    </location>
</feature>
<dbReference type="OrthoDB" id="9804019at2"/>
<dbReference type="eggNOG" id="COG2204">
    <property type="taxonomic scope" value="Bacteria"/>
</dbReference>
<dbReference type="EMBL" id="CP000746">
    <property type="protein sequence ID" value="ABR75073.1"/>
    <property type="molecule type" value="Genomic_DNA"/>
</dbReference>
<dbReference type="InterPro" id="IPR001789">
    <property type="entry name" value="Sig_transdc_resp-reg_receiver"/>
</dbReference>
<dbReference type="InterPro" id="IPR027417">
    <property type="entry name" value="P-loop_NTPase"/>
</dbReference>
<evidence type="ECO:0000259" key="8">
    <source>
        <dbReference type="PROSITE" id="PS50045"/>
    </source>
</evidence>
<dbReference type="SUPFAM" id="SSF52540">
    <property type="entry name" value="P-loop containing nucleoside triphosphate hydrolases"/>
    <property type="match status" value="1"/>
</dbReference>
<sequence length="418" mass="48213">MFDEKYNVLLIDDDPDILTAYQDLLEQEGYRVLAIANPQTIVQQIPTDWKGVVLCDVMLPRISGLTVLDEIMQSDALIPVIMITGHGDVPMAVNAVKKGATDFLEKPVSPENLLQQVENSLNKRRQYIDQRQWQREKLNQQFIGHSDWINTHRLQLQALADSHLPVFLWGENGTGRFLSAVNLHHLSQRNPHSLVFYECTEHSQHPIINLIEQSKNSTLIIKHLHWLSGTEQNQLTAALHSEANNIRFIAISDFPLVTLIQQYHLSAELYSLFIHTQIELLPLHKHPADIVDIFLHYVHKSCIQLHKSVLEPPKKLLQHLCHQQWIGNVTELISVAELYAIGLLSKPHATTPPTVKLKTDDMNPLNEQIGRYEKQVIEDALIFFQGRINEVANYLDIPRKKLYLRMRKYGIDKREYKF</sequence>
<evidence type="ECO:0000256" key="2">
    <source>
        <dbReference type="ARBA" id="ARBA00022741"/>
    </source>
</evidence>
<keyword evidence="4" id="KW-0902">Two-component regulatory system</keyword>
<dbReference type="STRING" id="339671.Asuc_1721"/>
<dbReference type="GO" id="GO:0006355">
    <property type="term" value="P:regulation of DNA-templated transcription"/>
    <property type="evidence" value="ECO:0007669"/>
    <property type="project" value="InterPro"/>
</dbReference>
<dbReference type="KEGG" id="asu:Asuc_1721"/>
<keyword evidence="11" id="KW-1185">Reference proteome</keyword>
<dbReference type="Gene3D" id="1.10.8.60">
    <property type="match status" value="1"/>
</dbReference>
<evidence type="ECO:0000313" key="10">
    <source>
        <dbReference type="EMBL" id="ABR75073.1"/>
    </source>
</evidence>
<dbReference type="GO" id="GO:0000160">
    <property type="term" value="P:phosphorelay signal transduction system"/>
    <property type="evidence" value="ECO:0007669"/>
    <property type="project" value="UniProtKB-KW"/>
</dbReference>
<evidence type="ECO:0000256" key="4">
    <source>
        <dbReference type="ARBA" id="ARBA00023012"/>
    </source>
</evidence>
<dbReference type="AlphaFoldDB" id="A6VQ26"/>
<dbReference type="Proteomes" id="UP000001114">
    <property type="component" value="Chromosome"/>
</dbReference>
<evidence type="ECO:0000313" key="11">
    <source>
        <dbReference type="Proteomes" id="UP000001114"/>
    </source>
</evidence>
<dbReference type="InterPro" id="IPR011006">
    <property type="entry name" value="CheY-like_superfamily"/>
</dbReference>
<dbReference type="FunFam" id="3.40.50.2300:FF:000018">
    <property type="entry name" value="DNA-binding transcriptional regulator NtrC"/>
    <property type="match status" value="1"/>
</dbReference>
<evidence type="ECO:0000256" key="6">
    <source>
        <dbReference type="ARBA" id="ARBA00023163"/>
    </source>
</evidence>
<feature type="modified residue" description="4-aspartylphosphate" evidence="7">
    <location>
        <position position="56"/>
    </location>
</feature>
<keyword evidence="5" id="KW-0805">Transcription regulation</keyword>
<reference evidence="11" key="1">
    <citation type="journal article" date="2010" name="BMC Genomics">
        <title>A genomic perspective on the potential of Actinobacillus succinogenes for industrial succinate production.</title>
        <authorList>
            <person name="McKinlay J.B."/>
            <person name="Laivenieks M."/>
            <person name="Schindler B.D."/>
            <person name="McKinlay A.A."/>
            <person name="Siddaramappa S."/>
            <person name="Challacombe J.F."/>
            <person name="Lowry S.R."/>
            <person name="Clum A."/>
            <person name="Lapidus A.L."/>
            <person name="Burkhart K.B."/>
            <person name="Harkins V."/>
            <person name="Vieille C."/>
        </authorList>
    </citation>
    <scope>NUCLEOTIDE SEQUENCE [LARGE SCALE GENOMIC DNA]</scope>
    <source>
        <strain evidence="11">ATCC 55618 / DSM 22257 / CCUG 43843 / 130Z</strain>
    </source>
</reference>
<feature type="domain" description="Response regulatory" evidence="9">
    <location>
        <begin position="7"/>
        <end position="121"/>
    </location>
</feature>
<dbReference type="GO" id="GO:0043565">
    <property type="term" value="F:sequence-specific DNA binding"/>
    <property type="evidence" value="ECO:0007669"/>
    <property type="project" value="InterPro"/>
</dbReference>
<name>A6VQ26_ACTSZ</name>
<dbReference type="Gene3D" id="1.10.10.60">
    <property type="entry name" value="Homeodomain-like"/>
    <property type="match status" value="1"/>
</dbReference>
<dbReference type="CDD" id="cd17549">
    <property type="entry name" value="REC_DctD-like"/>
    <property type="match status" value="1"/>
</dbReference>
<dbReference type="Gene3D" id="3.40.50.2300">
    <property type="match status" value="1"/>
</dbReference>
<evidence type="ECO:0000256" key="1">
    <source>
        <dbReference type="ARBA" id="ARBA00022553"/>
    </source>
</evidence>
<evidence type="ECO:0000256" key="7">
    <source>
        <dbReference type="PROSITE-ProRule" id="PRU00169"/>
    </source>
</evidence>
<evidence type="ECO:0000259" key="9">
    <source>
        <dbReference type="PROSITE" id="PS50110"/>
    </source>
</evidence>
<dbReference type="PROSITE" id="PS50110">
    <property type="entry name" value="RESPONSE_REGULATORY"/>
    <property type="match status" value="1"/>
</dbReference>
<dbReference type="SMART" id="SM00448">
    <property type="entry name" value="REC"/>
    <property type="match status" value="1"/>
</dbReference>
<dbReference type="InterPro" id="IPR002078">
    <property type="entry name" value="Sigma_54_int"/>
</dbReference>
<dbReference type="HOGENOM" id="CLU_000445_0_5_6"/>
<keyword evidence="1 7" id="KW-0597">Phosphoprotein</keyword>
<dbReference type="PANTHER" id="PTHR32071">
    <property type="entry name" value="TRANSCRIPTIONAL REGULATORY PROTEIN"/>
    <property type="match status" value="1"/>
</dbReference>
<dbReference type="SUPFAM" id="SSF46689">
    <property type="entry name" value="Homeodomain-like"/>
    <property type="match status" value="1"/>
</dbReference>
<dbReference type="Pfam" id="PF14532">
    <property type="entry name" value="Sigma54_activ_2"/>
    <property type="match status" value="1"/>
</dbReference>
<proteinExistence type="predicted"/>
<keyword evidence="6" id="KW-0804">Transcription</keyword>
<evidence type="ECO:0000256" key="5">
    <source>
        <dbReference type="ARBA" id="ARBA00023015"/>
    </source>
</evidence>
<dbReference type="Pfam" id="PF00072">
    <property type="entry name" value="Response_reg"/>
    <property type="match status" value="1"/>
</dbReference>